<dbReference type="Gene3D" id="3.40.50.720">
    <property type="entry name" value="NAD(P)-binding Rossmann-like Domain"/>
    <property type="match status" value="1"/>
</dbReference>
<protein>
    <recommendedName>
        <fullName evidence="2">Dehydrogenase/reductase SDR family member 12</fullName>
    </recommendedName>
</protein>
<dbReference type="EMBL" id="HBFC01012489">
    <property type="protein sequence ID" value="CAD8704585.1"/>
    <property type="molecule type" value="Transcribed_RNA"/>
</dbReference>
<proteinExistence type="predicted"/>
<reference evidence="1" key="1">
    <citation type="submission" date="2021-01" db="EMBL/GenBank/DDBJ databases">
        <authorList>
            <person name="Corre E."/>
            <person name="Pelletier E."/>
            <person name="Niang G."/>
            <person name="Scheremetjew M."/>
            <person name="Finn R."/>
            <person name="Kale V."/>
            <person name="Holt S."/>
            <person name="Cochrane G."/>
            <person name="Meng A."/>
            <person name="Brown T."/>
            <person name="Cohen L."/>
        </authorList>
    </citation>
    <scope>NUCLEOTIDE SEQUENCE</scope>
    <source>
        <strain evidence="1">SL-175</strain>
    </source>
</reference>
<sequence>MAHAWRSMLFGVEGWRHYMKSGYEARAKHFDDTCLRRDLTGTHVMVTGANAGIGYATSKALAVQKAHVHMVCRNKVRGEAALATLRAEVAELSGGVSDGANVSLHICDISSMAAVKALSDAYVLKGDPLHALINNAGCMVHERTSTPEGIEANFATNSLGTWALTEGLMPALKRTADARVVTVSSAGMLTEQLEVKDVEMKNGKFDGTRQYALNKRHQVALTQRWARLHGGESEGANDVGFYAMHPGWSDTDALKTALPGFYSSLKEKLRTPAQGADTVVWLSMAPKAVLKNGAFYLDRGVVPIHVSTSFLTGTQYKDEAVDRLASAMSERFNGVVSA</sequence>
<dbReference type="PANTHER" id="PTHR44656:SF7">
    <property type="entry name" value="DEHYDROGENASE_REDUCTASE SDR FAMILY MEMBER 12"/>
    <property type="match status" value="1"/>
</dbReference>
<gene>
    <name evidence="1" type="ORF">MANT1106_LOCUS7267</name>
</gene>
<dbReference type="InterPro" id="IPR052992">
    <property type="entry name" value="SDR_member_12"/>
</dbReference>
<dbReference type="InterPro" id="IPR002347">
    <property type="entry name" value="SDR_fam"/>
</dbReference>
<organism evidence="1">
    <name type="scientific">Mantoniella antarctica</name>
    <dbReference type="NCBI Taxonomy" id="81844"/>
    <lineage>
        <taxon>Eukaryota</taxon>
        <taxon>Viridiplantae</taxon>
        <taxon>Chlorophyta</taxon>
        <taxon>Mamiellophyceae</taxon>
        <taxon>Mamiellales</taxon>
        <taxon>Mamiellaceae</taxon>
        <taxon>Mantoniella</taxon>
    </lineage>
</organism>
<evidence type="ECO:0008006" key="2">
    <source>
        <dbReference type="Google" id="ProtNLM"/>
    </source>
</evidence>
<name>A0A7S0X6G3_9CHLO</name>
<dbReference type="PANTHER" id="PTHR44656">
    <property type="entry name" value="DEHYDROGENASE/REDUCTASE SDR FAMILY MEMBER 12"/>
    <property type="match status" value="1"/>
</dbReference>
<dbReference type="Pfam" id="PF00106">
    <property type="entry name" value="adh_short"/>
    <property type="match status" value="1"/>
</dbReference>
<dbReference type="PRINTS" id="PR00081">
    <property type="entry name" value="GDHRDH"/>
</dbReference>
<evidence type="ECO:0000313" key="1">
    <source>
        <dbReference type="EMBL" id="CAD8704585.1"/>
    </source>
</evidence>
<dbReference type="InterPro" id="IPR036291">
    <property type="entry name" value="NAD(P)-bd_dom_sf"/>
</dbReference>
<accession>A0A7S0X6G3</accession>
<dbReference type="AlphaFoldDB" id="A0A7S0X6G3"/>
<dbReference type="SUPFAM" id="SSF51735">
    <property type="entry name" value="NAD(P)-binding Rossmann-fold domains"/>
    <property type="match status" value="1"/>
</dbReference>